<reference evidence="1 2" key="1">
    <citation type="submission" date="2019-02" db="EMBL/GenBank/DDBJ databases">
        <title>Pedobacter sp. RP-1-14 sp. nov., isolated from Arctic soil.</title>
        <authorList>
            <person name="Dahal R.H."/>
        </authorList>
    </citation>
    <scope>NUCLEOTIDE SEQUENCE [LARGE SCALE GENOMIC DNA]</scope>
    <source>
        <strain evidence="1 2">RP-1-14</strain>
    </source>
</reference>
<proteinExistence type="predicted"/>
<protein>
    <submittedName>
        <fullName evidence="1">Uncharacterized protein</fullName>
    </submittedName>
</protein>
<sequence length="59" mass="6655">MKGVIIAALKYVRVTEQGYPKATIVETGKSHANDPYVLKKAAKSKEMLRKVKFPDHLKK</sequence>
<evidence type="ECO:0000313" key="2">
    <source>
        <dbReference type="Proteomes" id="UP000293347"/>
    </source>
</evidence>
<dbReference type="Proteomes" id="UP000293347">
    <property type="component" value="Unassembled WGS sequence"/>
</dbReference>
<dbReference type="OrthoDB" id="798614at2"/>
<accession>A0A4R0NP90</accession>
<evidence type="ECO:0000313" key="1">
    <source>
        <dbReference type="EMBL" id="TCD00984.1"/>
    </source>
</evidence>
<dbReference type="EMBL" id="SJSL01000002">
    <property type="protein sequence ID" value="TCD00984.1"/>
    <property type="molecule type" value="Genomic_DNA"/>
</dbReference>
<keyword evidence="2" id="KW-1185">Reference proteome</keyword>
<dbReference type="RefSeq" id="WP_131595638.1">
    <property type="nucleotide sequence ID" value="NZ_SJSL01000002.1"/>
</dbReference>
<gene>
    <name evidence="1" type="ORF">EZ437_09430</name>
</gene>
<name>A0A4R0NP90_9SPHI</name>
<organism evidence="1 2">
    <name type="scientific">Pedobacter psychroterrae</name>
    <dbReference type="NCBI Taxonomy" id="2530453"/>
    <lineage>
        <taxon>Bacteria</taxon>
        <taxon>Pseudomonadati</taxon>
        <taxon>Bacteroidota</taxon>
        <taxon>Sphingobacteriia</taxon>
        <taxon>Sphingobacteriales</taxon>
        <taxon>Sphingobacteriaceae</taxon>
        <taxon>Pedobacter</taxon>
    </lineage>
</organism>
<comment type="caution">
    <text evidence="1">The sequence shown here is derived from an EMBL/GenBank/DDBJ whole genome shotgun (WGS) entry which is preliminary data.</text>
</comment>
<dbReference type="AlphaFoldDB" id="A0A4R0NP90"/>